<comment type="pathway">
    <text evidence="1 8">Amino-acid biosynthesis; L-histidine biosynthesis; L-histidine from 5-phospho-alpha-D-ribose 1-diphosphate: step 8/9.</text>
</comment>
<keyword evidence="4 8" id="KW-0028">Amino-acid biosynthesis</keyword>
<evidence type="ECO:0000256" key="4">
    <source>
        <dbReference type="ARBA" id="ARBA00022605"/>
    </source>
</evidence>
<dbReference type="SUPFAM" id="SSF89550">
    <property type="entry name" value="PHP domain-like"/>
    <property type="match status" value="1"/>
</dbReference>
<dbReference type="EC" id="3.1.3.15" evidence="3 8"/>
<evidence type="ECO:0000259" key="9">
    <source>
        <dbReference type="Pfam" id="PF02811"/>
    </source>
</evidence>
<dbReference type="GO" id="GO:0000105">
    <property type="term" value="P:L-histidine biosynthetic process"/>
    <property type="evidence" value="ECO:0007669"/>
    <property type="project" value="UniProtKB-UniRule"/>
</dbReference>
<comment type="catalytic activity">
    <reaction evidence="7 8">
        <text>L-histidinol phosphate + H2O = L-histidinol + phosphate</text>
        <dbReference type="Rhea" id="RHEA:14465"/>
        <dbReference type="ChEBI" id="CHEBI:15377"/>
        <dbReference type="ChEBI" id="CHEBI:43474"/>
        <dbReference type="ChEBI" id="CHEBI:57699"/>
        <dbReference type="ChEBI" id="CHEBI:57980"/>
        <dbReference type="EC" id="3.1.3.15"/>
    </reaction>
</comment>
<dbReference type="Pfam" id="PF02811">
    <property type="entry name" value="PHP"/>
    <property type="match status" value="1"/>
</dbReference>
<dbReference type="InterPro" id="IPR016195">
    <property type="entry name" value="Pol/histidinol_Pase-like"/>
</dbReference>
<evidence type="ECO:0000256" key="8">
    <source>
        <dbReference type="RuleBase" id="RU366003"/>
    </source>
</evidence>
<dbReference type="AlphaFoldDB" id="A0A921DR86"/>
<dbReference type="PANTHER" id="PTHR21039:SF0">
    <property type="entry name" value="HISTIDINOL-PHOSPHATASE"/>
    <property type="match status" value="1"/>
</dbReference>
<evidence type="ECO:0000256" key="6">
    <source>
        <dbReference type="ARBA" id="ARBA00023102"/>
    </source>
</evidence>
<comment type="similarity">
    <text evidence="2 8">Belongs to the PHP hydrolase family. HisK subfamily.</text>
</comment>
<evidence type="ECO:0000256" key="3">
    <source>
        <dbReference type="ARBA" id="ARBA00013085"/>
    </source>
</evidence>
<dbReference type="CDD" id="cd12110">
    <property type="entry name" value="PHP_HisPPase_Hisj_like"/>
    <property type="match status" value="1"/>
</dbReference>
<organism evidence="10 11">
    <name type="scientific">Mailhella massiliensis</name>
    <dbReference type="NCBI Taxonomy" id="1903261"/>
    <lineage>
        <taxon>Bacteria</taxon>
        <taxon>Pseudomonadati</taxon>
        <taxon>Thermodesulfobacteriota</taxon>
        <taxon>Desulfovibrionia</taxon>
        <taxon>Desulfovibrionales</taxon>
        <taxon>Desulfovibrionaceae</taxon>
        <taxon>Mailhella</taxon>
    </lineage>
</organism>
<gene>
    <name evidence="10" type="ORF">K8W16_07200</name>
</gene>
<dbReference type="RefSeq" id="WP_304122471.1">
    <property type="nucleotide sequence ID" value="NZ_DYZA01000145.1"/>
</dbReference>
<protein>
    <recommendedName>
        <fullName evidence="3 8">Histidinol-phosphatase</fullName>
        <shortName evidence="8">HolPase</shortName>
        <ecNumber evidence="3 8">3.1.3.15</ecNumber>
    </recommendedName>
</protein>
<dbReference type="InterPro" id="IPR010140">
    <property type="entry name" value="Histidinol_P_phosphatase_HisJ"/>
</dbReference>
<feature type="domain" description="PHP" evidence="9">
    <location>
        <begin position="74"/>
        <end position="273"/>
    </location>
</feature>
<reference evidence="10" key="1">
    <citation type="journal article" date="2021" name="PeerJ">
        <title>Extensive microbial diversity within the chicken gut microbiome revealed by metagenomics and culture.</title>
        <authorList>
            <person name="Gilroy R."/>
            <person name="Ravi A."/>
            <person name="Getino M."/>
            <person name="Pursley I."/>
            <person name="Horton D.L."/>
            <person name="Alikhan N.F."/>
            <person name="Baker D."/>
            <person name="Gharbi K."/>
            <person name="Hall N."/>
            <person name="Watson M."/>
            <person name="Adriaenssens E.M."/>
            <person name="Foster-Nyarko E."/>
            <person name="Jarju S."/>
            <person name="Secka A."/>
            <person name="Antonio M."/>
            <person name="Oren A."/>
            <person name="Chaudhuri R.R."/>
            <person name="La Ragione R."/>
            <person name="Hildebrand F."/>
            <person name="Pallen M.J."/>
        </authorList>
    </citation>
    <scope>NUCLEOTIDE SEQUENCE</scope>
    <source>
        <strain evidence="10">ChiGjej2B2-19336</strain>
    </source>
</reference>
<dbReference type="EMBL" id="DYZA01000145">
    <property type="protein sequence ID" value="HJD97415.1"/>
    <property type="molecule type" value="Genomic_DNA"/>
</dbReference>
<dbReference type="GO" id="GO:0004401">
    <property type="term" value="F:histidinol-phosphatase activity"/>
    <property type="evidence" value="ECO:0007669"/>
    <property type="project" value="UniProtKB-UniRule"/>
</dbReference>
<keyword evidence="6 8" id="KW-0368">Histidine biosynthesis</keyword>
<evidence type="ECO:0000313" key="10">
    <source>
        <dbReference type="EMBL" id="HJD97415.1"/>
    </source>
</evidence>
<keyword evidence="5 8" id="KW-0378">Hydrolase</keyword>
<dbReference type="Gene3D" id="3.20.20.140">
    <property type="entry name" value="Metal-dependent hydrolases"/>
    <property type="match status" value="1"/>
</dbReference>
<accession>A0A921DR86</accession>
<evidence type="ECO:0000256" key="1">
    <source>
        <dbReference type="ARBA" id="ARBA00004970"/>
    </source>
</evidence>
<name>A0A921DR86_9BACT</name>
<dbReference type="Proteomes" id="UP000698963">
    <property type="component" value="Unassembled WGS sequence"/>
</dbReference>
<evidence type="ECO:0000313" key="11">
    <source>
        <dbReference type="Proteomes" id="UP000698963"/>
    </source>
</evidence>
<dbReference type="NCBIfam" id="TIGR01856">
    <property type="entry name" value="hisJ_fam"/>
    <property type="match status" value="1"/>
</dbReference>
<evidence type="ECO:0000256" key="7">
    <source>
        <dbReference type="ARBA" id="ARBA00049158"/>
    </source>
</evidence>
<sequence>MSFVQEGRGKPGFCPPGLCMAAPLRGGASWAIMAWIHPPSSGHAAGSNLFSAGNATNSVRRAAQLREHTMIRADLHTHTNHSHARDSVRQMFEAGQAKGLLVQGFSEHSPRPRGYDYPSEYRDHLAATFKDYLAEVEELKKEQEPLGVTVLLGLEVDWLEEEVPFIRDMIASHPYDYLIAGIHFLGRWGFDASACDWEKLGREERFHLYSRYYRTMKAMAETRLFHIVAHPDLIKIFSVDDFRRWLALSASMDLVGDALTAVRDAGMAMEISSAGLRKPCHEIYPGPEILHLAWQIGLPITFASDSHSTEQVAWSFDTLARYAASKGWKESLVFRRGEVFPMPFTAD</sequence>
<dbReference type="PANTHER" id="PTHR21039">
    <property type="entry name" value="HISTIDINOL PHOSPHATASE-RELATED"/>
    <property type="match status" value="1"/>
</dbReference>
<evidence type="ECO:0000256" key="5">
    <source>
        <dbReference type="ARBA" id="ARBA00022801"/>
    </source>
</evidence>
<reference evidence="10" key="2">
    <citation type="submission" date="2021-09" db="EMBL/GenBank/DDBJ databases">
        <authorList>
            <person name="Gilroy R."/>
        </authorList>
    </citation>
    <scope>NUCLEOTIDE SEQUENCE</scope>
    <source>
        <strain evidence="10">ChiGjej2B2-19336</strain>
    </source>
</reference>
<proteinExistence type="inferred from homology"/>
<comment type="caution">
    <text evidence="10">The sequence shown here is derived from an EMBL/GenBank/DDBJ whole genome shotgun (WGS) entry which is preliminary data.</text>
</comment>
<evidence type="ECO:0000256" key="2">
    <source>
        <dbReference type="ARBA" id="ARBA00009152"/>
    </source>
</evidence>
<dbReference type="GO" id="GO:0005737">
    <property type="term" value="C:cytoplasm"/>
    <property type="evidence" value="ECO:0007669"/>
    <property type="project" value="TreeGrafter"/>
</dbReference>
<dbReference type="InterPro" id="IPR004013">
    <property type="entry name" value="PHP_dom"/>
</dbReference>